<name>A0ABQ4WKB5_9ASTR</name>
<feature type="domain" description="Retrotransposon Copia-like N-terminal" evidence="1">
    <location>
        <begin position="103"/>
        <end position="130"/>
    </location>
</feature>
<evidence type="ECO:0000313" key="2">
    <source>
        <dbReference type="EMBL" id="GJS53330.1"/>
    </source>
</evidence>
<proteinExistence type="predicted"/>
<keyword evidence="3" id="KW-1185">Reference proteome</keyword>
<reference evidence="2" key="1">
    <citation type="journal article" date="2022" name="Int. J. Mol. Sci.">
        <title>Draft Genome of Tanacetum Coccineum: Genomic Comparison of Closely Related Tanacetum-Family Plants.</title>
        <authorList>
            <person name="Yamashiro T."/>
            <person name="Shiraishi A."/>
            <person name="Nakayama K."/>
            <person name="Satake H."/>
        </authorList>
    </citation>
    <scope>NUCLEOTIDE SEQUENCE</scope>
</reference>
<dbReference type="PANTHER" id="PTHR37610:SF78">
    <property type="entry name" value="GAG-POLYPEPTIDE OF LTR COPIA-TYPE-RELATED"/>
    <property type="match status" value="1"/>
</dbReference>
<dbReference type="InterPro" id="IPR029472">
    <property type="entry name" value="Copia-like_N"/>
</dbReference>
<evidence type="ECO:0000313" key="3">
    <source>
        <dbReference type="Proteomes" id="UP001151760"/>
    </source>
</evidence>
<evidence type="ECO:0000259" key="1">
    <source>
        <dbReference type="Pfam" id="PF14244"/>
    </source>
</evidence>
<dbReference type="EMBL" id="BQNB010008718">
    <property type="protein sequence ID" value="GJS53330.1"/>
    <property type="molecule type" value="Genomic_DNA"/>
</dbReference>
<dbReference type="PANTHER" id="PTHR37610">
    <property type="entry name" value="CCHC-TYPE DOMAIN-CONTAINING PROTEIN"/>
    <property type="match status" value="1"/>
</dbReference>
<sequence length="453" mass="50145">MSVLNSEHNSPLNFDHDDDFHDFVTRISKLDISDPLHLHPNHTTALIVVSIKLKGTENYQVWSCAMFLALEGKNKIGFIDGSCKRSNTDEVLGKQWDMVNRTENYQVWSCAMLLALEGKNKIGFIDRSCKRSNTNEVLGKQWDRVNAIVLGWILNSISDEFSWNGSFIADYYHKLNALWKQYDGMIELPKCVCNASEETLPDVRSAYATISSEESHIVAVGSIVGSSQRNQASAFVQGGGSGLNNNRPSGGSGLVCENCGFNGHTIDRCFKIIGYPADFGKKKAGQYFKKQGVSNNNSVRKSSSSGFTDEQMATLISLIKVNKVGKNMQANMAGENQHMTYIDKEINNVIDISHLKIKVGHPNGTEAYISKIGILILSNGLSLYDDLNLKNVLGIGEQCEGLYYYSGKGIKSNSSTFKFQCMLSQHDWHCRLGHPADPVLNVLKGGNSFKDVD</sequence>
<feature type="domain" description="Retrotransposon Copia-like N-terminal" evidence="1">
    <location>
        <begin position="39"/>
        <end position="84"/>
    </location>
</feature>
<reference evidence="2" key="2">
    <citation type="submission" date="2022-01" db="EMBL/GenBank/DDBJ databases">
        <authorList>
            <person name="Yamashiro T."/>
            <person name="Shiraishi A."/>
            <person name="Satake H."/>
            <person name="Nakayama K."/>
        </authorList>
    </citation>
    <scope>NUCLEOTIDE SEQUENCE</scope>
</reference>
<dbReference type="Pfam" id="PF14244">
    <property type="entry name" value="Retrotran_gag_3"/>
    <property type="match status" value="2"/>
</dbReference>
<dbReference type="Proteomes" id="UP001151760">
    <property type="component" value="Unassembled WGS sequence"/>
</dbReference>
<comment type="caution">
    <text evidence="2">The sequence shown here is derived from an EMBL/GenBank/DDBJ whole genome shotgun (WGS) entry which is preliminary data.</text>
</comment>
<organism evidence="2 3">
    <name type="scientific">Tanacetum coccineum</name>
    <dbReference type="NCBI Taxonomy" id="301880"/>
    <lineage>
        <taxon>Eukaryota</taxon>
        <taxon>Viridiplantae</taxon>
        <taxon>Streptophyta</taxon>
        <taxon>Embryophyta</taxon>
        <taxon>Tracheophyta</taxon>
        <taxon>Spermatophyta</taxon>
        <taxon>Magnoliopsida</taxon>
        <taxon>eudicotyledons</taxon>
        <taxon>Gunneridae</taxon>
        <taxon>Pentapetalae</taxon>
        <taxon>asterids</taxon>
        <taxon>campanulids</taxon>
        <taxon>Asterales</taxon>
        <taxon>Asteraceae</taxon>
        <taxon>Asteroideae</taxon>
        <taxon>Anthemideae</taxon>
        <taxon>Anthemidinae</taxon>
        <taxon>Tanacetum</taxon>
    </lineage>
</organism>
<gene>
    <name evidence="2" type="ORF">Tco_0626692</name>
</gene>
<accession>A0ABQ4WKB5</accession>
<protein>
    <submittedName>
        <fullName evidence="2">Ribonuclease H-like domain-containing protein</fullName>
    </submittedName>
</protein>